<accession>A0A6M8J228</accession>
<sequence>MNCVDCLVSSVTPAKIAQEDPAGAVEQAADHAAAVVAVVHEKRRA</sequence>
<name>A0A6M8J228_9ACTN</name>
<dbReference type="EMBL" id="CP053716">
    <property type="protein sequence ID" value="QKF07161.1"/>
    <property type="molecule type" value="Genomic_DNA"/>
</dbReference>
<organism evidence="1 2">
    <name type="scientific">Berryella wangjianweii</name>
    <dbReference type="NCBI Taxonomy" id="2734634"/>
    <lineage>
        <taxon>Bacteria</taxon>
        <taxon>Bacillati</taxon>
        <taxon>Actinomycetota</taxon>
        <taxon>Coriobacteriia</taxon>
        <taxon>Eggerthellales</taxon>
        <taxon>Eggerthellaceae</taxon>
        <taxon>Berryella</taxon>
    </lineage>
</organism>
<dbReference type="RefSeq" id="WP_173164095.1">
    <property type="nucleotide sequence ID" value="NZ_CP053716.1"/>
</dbReference>
<dbReference type="Proteomes" id="UP000503297">
    <property type="component" value="Chromosome"/>
</dbReference>
<gene>
    <name evidence="1" type="ORF">HLV38_02745</name>
</gene>
<protein>
    <submittedName>
        <fullName evidence="1">Uncharacterized protein</fullName>
    </submittedName>
</protein>
<dbReference type="KEGG" id="bwa:HLV38_02745"/>
<proteinExistence type="predicted"/>
<evidence type="ECO:0000313" key="2">
    <source>
        <dbReference type="Proteomes" id="UP000503297"/>
    </source>
</evidence>
<reference evidence="2" key="1">
    <citation type="submission" date="2020-05" db="EMBL/GenBank/DDBJ databases">
        <title>Novel species in genus Nocardioides.</title>
        <authorList>
            <person name="Zhang G."/>
        </authorList>
    </citation>
    <scope>NUCLEOTIDE SEQUENCE [LARGE SCALE GENOMIC DNA]</scope>
    <source>
        <strain evidence="2">zg-1050</strain>
    </source>
</reference>
<dbReference type="AlphaFoldDB" id="A0A6M8J228"/>
<keyword evidence="2" id="KW-1185">Reference proteome</keyword>
<evidence type="ECO:0000313" key="1">
    <source>
        <dbReference type="EMBL" id="QKF07161.1"/>
    </source>
</evidence>